<accession>A0A9Q1JQ67</accession>
<evidence type="ECO:0000256" key="1">
    <source>
        <dbReference type="SAM" id="MobiDB-lite"/>
    </source>
</evidence>
<gene>
    <name evidence="2" type="ORF">Cgig2_012705</name>
</gene>
<evidence type="ECO:0000313" key="3">
    <source>
        <dbReference type="Proteomes" id="UP001153076"/>
    </source>
</evidence>
<keyword evidence="3" id="KW-1185">Reference proteome</keyword>
<evidence type="ECO:0000313" key="2">
    <source>
        <dbReference type="EMBL" id="KAJ8429007.1"/>
    </source>
</evidence>
<sequence length="201" mass="23417">MTSRTTYPILLKAFLIHHQCKKNTLNRFENYWVMDEGCESIMRLAPDEPVQCYVTNIKHRMYELPDWNRDRINLRQDKLKIVSDMTIRKSIFLGNLSFVRSVNSDRRKSLLVAKVSDFLRFGDCNSSWLHTKANMRRTGGPDGKLYTKQGDLAFLECTHWNITRSSSSKPTSRTLSASSNTRNYHLKKTAVRHRQSALSRT</sequence>
<feature type="compositionally biased region" description="Basic residues" evidence="1">
    <location>
        <begin position="184"/>
        <end position="195"/>
    </location>
</feature>
<feature type="region of interest" description="Disordered" evidence="1">
    <location>
        <begin position="165"/>
        <end position="201"/>
    </location>
</feature>
<name>A0A9Q1JQ67_9CARY</name>
<dbReference type="AlphaFoldDB" id="A0A9Q1JQ67"/>
<feature type="compositionally biased region" description="Low complexity" evidence="1">
    <location>
        <begin position="165"/>
        <end position="179"/>
    </location>
</feature>
<reference evidence="2" key="1">
    <citation type="submission" date="2022-04" db="EMBL/GenBank/DDBJ databases">
        <title>Carnegiea gigantea Genome sequencing and assembly v2.</title>
        <authorList>
            <person name="Copetti D."/>
            <person name="Sanderson M.J."/>
            <person name="Burquez A."/>
            <person name="Wojciechowski M.F."/>
        </authorList>
    </citation>
    <scope>NUCLEOTIDE SEQUENCE</scope>
    <source>
        <strain evidence="2">SGP5-SGP5p</strain>
        <tissue evidence="2">Aerial part</tissue>
    </source>
</reference>
<comment type="caution">
    <text evidence="2">The sequence shown here is derived from an EMBL/GenBank/DDBJ whole genome shotgun (WGS) entry which is preliminary data.</text>
</comment>
<dbReference type="EMBL" id="JAKOGI010000948">
    <property type="protein sequence ID" value="KAJ8429007.1"/>
    <property type="molecule type" value="Genomic_DNA"/>
</dbReference>
<proteinExistence type="predicted"/>
<dbReference type="Proteomes" id="UP001153076">
    <property type="component" value="Unassembled WGS sequence"/>
</dbReference>
<organism evidence="2 3">
    <name type="scientific">Carnegiea gigantea</name>
    <dbReference type="NCBI Taxonomy" id="171969"/>
    <lineage>
        <taxon>Eukaryota</taxon>
        <taxon>Viridiplantae</taxon>
        <taxon>Streptophyta</taxon>
        <taxon>Embryophyta</taxon>
        <taxon>Tracheophyta</taxon>
        <taxon>Spermatophyta</taxon>
        <taxon>Magnoliopsida</taxon>
        <taxon>eudicotyledons</taxon>
        <taxon>Gunneridae</taxon>
        <taxon>Pentapetalae</taxon>
        <taxon>Caryophyllales</taxon>
        <taxon>Cactineae</taxon>
        <taxon>Cactaceae</taxon>
        <taxon>Cactoideae</taxon>
        <taxon>Echinocereeae</taxon>
        <taxon>Carnegiea</taxon>
    </lineage>
</organism>
<protein>
    <submittedName>
        <fullName evidence="2">Uncharacterized protein</fullName>
    </submittedName>
</protein>